<reference evidence="3" key="2">
    <citation type="submission" date="2020-05" db="UniProtKB">
        <authorList>
            <consortium name="EnsemblMetazoa"/>
        </authorList>
    </citation>
    <scope>IDENTIFICATION</scope>
    <source>
        <strain evidence="3">wikel</strain>
    </source>
</reference>
<dbReference type="VEuPathDB" id="VectorBase:ISCP_027305"/>
<keyword evidence="4" id="KW-1185">Reference proteome</keyword>
<feature type="non-terminal residue" evidence="2">
    <location>
        <position position="287"/>
    </location>
</feature>
<proteinExistence type="predicted"/>
<feature type="non-terminal residue" evidence="2">
    <location>
        <position position="1"/>
    </location>
</feature>
<dbReference type="VEuPathDB" id="VectorBase:ISCI016960"/>
<protein>
    <submittedName>
        <fullName evidence="2 3">Uncharacterized protein</fullName>
    </submittedName>
</protein>
<organism>
    <name type="scientific">Ixodes scapularis</name>
    <name type="common">Black-legged tick</name>
    <name type="synonym">Deer tick</name>
    <dbReference type="NCBI Taxonomy" id="6945"/>
    <lineage>
        <taxon>Eukaryota</taxon>
        <taxon>Metazoa</taxon>
        <taxon>Ecdysozoa</taxon>
        <taxon>Arthropoda</taxon>
        <taxon>Chelicerata</taxon>
        <taxon>Arachnida</taxon>
        <taxon>Acari</taxon>
        <taxon>Parasitiformes</taxon>
        <taxon>Ixodida</taxon>
        <taxon>Ixodoidea</taxon>
        <taxon>Ixodidae</taxon>
        <taxon>Ixodinae</taxon>
        <taxon>Ixodes</taxon>
    </lineage>
</organism>
<dbReference type="AlphaFoldDB" id="B7PBS4"/>
<evidence type="ECO:0000313" key="4">
    <source>
        <dbReference type="Proteomes" id="UP000001555"/>
    </source>
</evidence>
<reference evidence="2 4" key="1">
    <citation type="submission" date="2008-03" db="EMBL/GenBank/DDBJ databases">
        <title>Annotation of Ixodes scapularis.</title>
        <authorList>
            <consortium name="Ixodes scapularis Genome Project Consortium"/>
            <person name="Caler E."/>
            <person name="Hannick L.I."/>
            <person name="Bidwell S."/>
            <person name="Joardar V."/>
            <person name="Thiagarajan M."/>
            <person name="Amedeo P."/>
            <person name="Galinsky K.J."/>
            <person name="Schobel S."/>
            <person name="Inman J."/>
            <person name="Hostetler J."/>
            <person name="Miller J."/>
            <person name="Hammond M."/>
            <person name="Megy K."/>
            <person name="Lawson D."/>
            <person name="Kodira C."/>
            <person name="Sutton G."/>
            <person name="Meyer J."/>
            <person name="Hill C.A."/>
            <person name="Birren B."/>
            <person name="Nene V."/>
            <person name="Collins F."/>
            <person name="Alarcon-Chaidez F."/>
            <person name="Wikel S."/>
            <person name="Strausberg R."/>
        </authorList>
    </citation>
    <scope>NUCLEOTIDE SEQUENCE [LARGE SCALE GENOMIC DNA]</scope>
    <source>
        <strain evidence="4">Wikel</strain>
        <strain evidence="2">Wikel colony</strain>
    </source>
</reference>
<evidence type="ECO:0000256" key="1">
    <source>
        <dbReference type="SAM" id="MobiDB-lite"/>
    </source>
</evidence>
<dbReference type="EMBL" id="ABJB010232426">
    <property type="status" value="NOT_ANNOTATED_CDS"/>
    <property type="molecule type" value="Genomic_DNA"/>
</dbReference>
<dbReference type="HOGENOM" id="CLU_971700_0_0_1"/>
<evidence type="ECO:0000313" key="2">
    <source>
        <dbReference type="EMBL" id="EEC04046.1"/>
    </source>
</evidence>
<dbReference type="InParanoid" id="B7PBS4"/>
<sequence>ATIWLSFVFCVQGQQVVSYGQRVSGSAQPFVFNQGVVRPENLIASAQYSNAPPNPRELPNLRIPAPALEIGQNFRRPDGQYGVGSIFENGRTSIPAGATVASGRSSLTDQLGLGNVFVERAAGAGLQGGYRRIVRLRRRAADESLDIPAFDKEGEELKFESTENKETLVSDAGLDATLSAPLEEPAPITKQWQYDGGYKYRLAKAAIKSNPRKGISFKIRDGEYKVGSVYDSASLPLSLEKRQAPPNKKFVPAISTEVSSSRSKVFRGVPKRGELPTGISFKKPEGA</sequence>
<feature type="region of interest" description="Disordered" evidence="1">
    <location>
        <begin position="265"/>
        <end position="287"/>
    </location>
</feature>
<dbReference type="Proteomes" id="UP000001555">
    <property type="component" value="Unassembled WGS sequence"/>
</dbReference>
<dbReference type="OrthoDB" id="6496158at2759"/>
<dbReference type="PaxDb" id="6945-B7PBS4"/>
<dbReference type="VEuPathDB" id="VectorBase:ISCW016960"/>
<evidence type="ECO:0000313" key="3">
    <source>
        <dbReference type="EnsemblMetazoa" id="ISCW016960-PA"/>
    </source>
</evidence>
<dbReference type="EMBL" id="DS678998">
    <property type="protein sequence ID" value="EEC04046.1"/>
    <property type="molecule type" value="Genomic_DNA"/>
</dbReference>
<name>B7PBS4_IXOSC</name>
<dbReference type="EnsemblMetazoa" id="ISCW016960-RA">
    <property type="protein sequence ID" value="ISCW016960-PA"/>
    <property type="gene ID" value="ISCW016960"/>
</dbReference>
<accession>B7PBS4</accession>
<gene>
    <name evidence="2" type="ORF">IscW_ISCW016960</name>
</gene>